<protein>
    <submittedName>
        <fullName evidence="1 2">Uncharacterized protein</fullName>
    </submittedName>
</protein>
<sequence length="78" mass="8103">MARLDALTFLEMEGSLWRCAGPCASPATIALASHPSECHASVDAAARIGRTGSCFGDRPAASRFHSQPSLCDLALPSS</sequence>
<organism evidence="1">
    <name type="scientific">Gaeumannomyces tritici (strain R3-111a-1)</name>
    <name type="common">Wheat and barley take-all root rot fungus</name>
    <name type="synonym">Gaeumannomyces graminis var. tritici</name>
    <dbReference type="NCBI Taxonomy" id="644352"/>
    <lineage>
        <taxon>Eukaryota</taxon>
        <taxon>Fungi</taxon>
        <taxon>Dikarya</taxon>
        <taxon>Ascomycota</taxon>
        <taxon>Pezizomycotina</taxon>
        <taxon>Sordariomycetes</taxon>
        <taxon>Sordariomycetidae</taxon>
        <taxon>Magnaporthales</taxon>
        <taxon>Magnaporthaceae</taxon>
        <taxon>Gaeumannomyces</taxon>
    </lineage>
</organism>
<reference evidence="2" key="4">
    <citation type="journal article" date="2015" name="G3 (Bethesda)">
        <title>Genome sequences of three phytopathogenic species of the Magnaporthaceae family of fungi.</title>
        <authorList>
            <person name="Okagaki L.H."/>
            <person name="Nunes C.C."/>
            <person name="Sailsbery J."/>
            <person name="Clay B."/>
            <person name="Brown D."/>
            <person name="John T."/>
            <person name="Oh Y."/>
            <person name="Young N."/>
            <person name="Fitzgerald M."/>
            <person name="Haas B.J."/>
            <person name="Zeng Q."/>
            <person name="Young S."/>
            <person name="Adiconis X."/>
            <person name="Fan L."/>
            <person name="Levin J.Z."/>
            <person name="Mitchell T.K."/>
            <person name="Okubara P.A."/>
            <person name="Farman M.L."/>
            <person name="Kohn L.M."/>
            <person name="Birren B."/>
            <person name="Ma L.-J."/>
            <person name="Dean R.A."/>
        </authorList>
    </citation>
    <scope>NUCLEOTIDE SEQUENCE</scope>
    <source>
        <strain evidence="2">R3-111a-1</strain>
    </source>
</reference>
<evidence type="ECO:0000313" key="1">
    <source>
        <dbReference type="EMBL" id="EJT82189.1"/>
    </source>
</evidence>
<evidence type="ECO:0000313" key="3">
    <source>
        <dbReference type="Proteomes" id="UP000006039"/>
    </source>
</evidence>
<dbReference type="EMBL" id="GL385395">
    <property type="protein sequence ID" value="EJT82189.1"/>
    <property type="molecule type" value="Genomic_DNA"/>
</dbReference>
<accession>J3NLL4</accession>
<dbReference type="Proteomes" id="UP000006039">
    <property type="component" value="Unassembled WGS sequence"/>
</dbReference>
<dbReference type="RefSeq" id="XP_009218198.1">
    <property type="nucleotide sequence ID" value="XM_009219934.1"/>
</dbReference>
<proteinExistence type="predicted"/>
<dbReference type="GeneID" id="20342621"/>
<gene>
    <name evidence="2" type="primary">20342621</name>
    <name evidence="1" type="ORF">GGTG_02163</name>
</gene>
<dbReference type="AlphaFoldDB" id="J3NLL4"/>
<keyword evidence="3" id="KW-1185">Reference proteome</keyword>
<reference evidence="1" key="2">
    <citation type="submission" date="2010-07" db="EMBL/GenBank/DDBJ databases">
        <authorList>
            <consortium name="The Broad Institute Genome Sequencing Platform"/>
            <consortium name="Broad Institute Genome Sequencing Center for Infectious Disease"/>
            <person name="Ma L.-J."/>
            <person name="Dead R."/>
            <person name="Young S."/>
            <person name="Zeng Q."/>
            <person name="Koehrsen M."/>
            <person name="Alvarado L."/>
            <person name="Berlin A."/>
            <person name="Chapman S.B."/>
            <person name="Chen Z."/>
            <person name="Freedman E."/>
            <person name="Gellesch M."/>
            <person name="Goldberg J."/>
            <person name="Griggs A."/>
            <person name="Gujja S."/>
            <person name="Heilman E.R."/>
            <person name="Heiman D."/>
            <person name="Hepburn T."/>
            <person name="Howarth C."/>
            <person name="Jen D."/>
            <person name="Larson L."/>
            <person name="Mehta T."/>
            <person name="Neiman D."/>
            <person name="Pearson M."/>
            <person name="Roberts A."/>
            <person name="Saif S."/>
            <person name="Shea T."/>
            <person name="Shenoy N."/>
            <person name="Sisk P."/>
            <person name="Stolte C."/>
            <person name="Sykes S."/>
            <person name="Walk T."/>
            <person name="White J."/>
            <person name="Yandava C."/>
            <person name="Haas B."/>
            <person name="Nusbaum C."/>
            <person name="Birren B."/>
        </authorList>
    </citation>
    <scope>NUCLEOTIDE SEQUENCE</scope>
    <source>
        <strain evidence="1">R3-111a-1</strain>
    </source>
</reference>
<reference evidence="1" key="3">
    <citation type="submission" date="2010-09" db="EMBL/GenBank/DDBJ databases">
        <title>Annotation of Gaeumannomyces graminis var. tritici R3-111a-1.</title>
        <authorList>
            <consortium name="The Broad Institute Genome Sequencing Platform"/>
            <person name="Ma L.-J."/>
            <person name="Dead R."/>
            <person name="Young S.K."/>
            <person name="Zeng Q."/>
            <person name="Gargeya S."/>
            <person name="Fitzgerald M."/>
            <person name="Haas B."/>
            <person name="Abouelleil A."/>
            <person name="Alvarado L."/>
            <person name="Arachchi H.M."/>
            <person name="Berlin A."/>
            <person name="Brown A."/>
            <person name="Chapman S.B."/>
            <person name="Chen Z."/>
            <person name="Dunbar C."/>
            <person name="Freedman E."/>
            <person name="Gearin G."/>
            <person name="Gellesch M."/>
            <person name="Goldberg J."/>
            <person name="Griggs A."/>
            <person name="Gujja S."/>
            <person name="Heiman D."/>
            <person name="Howarth C."/>
            <person name="Larson L."/>
            <person name="Lui A."/>
            <person name="MacDonald P.J.P."/>
            <person name="Mehta T."/>
            <person name="Montmayeur A."/>
            <person name="Murphy C."/>
            <person name="Neiman D."/>
            <person name="Pearson M."/>
            <person name="Priest M."/>
            <person name="Roberts A."/>
            <person name="Saif S."/>
            <person name="Shea T."/>
            <person name="Shenoy N."/>
            <person name="Sisk P."/>
            <person name="Stolte C."/>
            <person name="Sykes S."/>
            <person name="Yandava C."/>
            <person name="Wortman J."/>
            <person name="Nusbaum C."/>
            <person name="Birren B."/>
        </authorList>
    </citation>
    <scope>NUCLEOTIDE SEQUENCE</scope>
    <source>
        <strain evidence="1">R3-111a-1</strain>
    </source>
</reference>
<reference evidence="3" key="1">
    <citation type="submission" date="2010-07" db="EMBL/GenBank/DDBJ databases">
        <title>The genome sequence of Gaeumannomyces graminis var. tritici strain R3-111a-1.</title>
        <authorList>
            <consortium name="The Broad Institute Genome Sequencing Platform"/>
            <person name="Ma L.-J."/>
            <person name="Dead R."/>
            <person name="Young S."/>
            <person name="Zeng Q."/>
            <person name="Koehrsen M."/>
            <person name="Alvarado L."/>
            <person name="Berlin A."/>
            <person name="Chapman S.B."/>
            <person name="Chen Z."/>
            <person name="Freedman E."/>
            <person name="Gellesch M."/>
            <person name="Goldberg J."/>
            <person name="Griggs A."/>
            <person name="Gujja S."/>
            <person name="Heilman E.R."/>
            <person name="Heiman D."/>
            <person name="Hepburn T."/>
            <person name="Howarth C."/>
            <person name="Jen D."/>
            <person name="Larson L."/>
            <person name="Mehta T."/>
            <person name="Neiman D."/>
            <person name="Pearson M."/>
            <person name="Roberts A."/>
            <person name="Saif S."/>
            <person name="Shea T."/>
            <person name="Shenoy N."/>
            <person name="Sisk P."/>
            <person name="Stolte C."/>
            <person name="Sykes S."/>
            <person name="Walk T."/>
            <person name="White J."/>
            <person name="Yandava C."/>
            <person name="Haas B."/>
            <person name="Nusbaum C."/>
            <person name="Birren B."/>
        </authorList>
    </citation>
    <scope>NUCLEOTIDE SEQUENCE [LARGE SCALE GENOMIC DNA]</scope>
    <source>
        <strain evidence="3">R3-111a-1</strain>
    </source>
</reference>
<name>J3NLL4_GAET3</name>
<dbReference type="EnsemblFungi" id="EJT82189">
    <property type="protein sequence ID" value="EJT82189"/>
    <property type="gene ID" value="GGTG_02163"/>
</dbReference>
<dbReference type="HOGENOM" id="CLU_2622157_0_0_1"/>
<dbReference type="VEuPathDB" id="FungiDB:GGTG_02163"/>
<reference evidence="2" key="5">
    <citation type="submission" date="2018-04" db="UniProtKB">
        <authorList>
            <consortium name="EnsemblFungi"/>
        </authorList>
    </citation>
    <scope>IDENTIFICATION</scope>
    <source>
        <strain evidence="2">R3-111a-1</strain>
    </source>
</reference>
<evidence type="ECO:0000313" key="2">
    <source>
        <dbReference type="EnsemblFungi" id="EJT82189"/>
    </source>
</evidence>